<feature type="transmembrane region" description="Helical" evidence="2">
    <location>
        <begin position="501"/>
        <end position="523"/>
    </location>
</feature>
<dbReference type="Proteomes" id="UP001595923">
    <property type="component" value="Unassembled WGS sequence"/>
</dbReference>
<feature type="transmembrane region" description="Helical" evidence="2">
    <location>
        <begin position="469"/>
        <end position="489"/>
    </location>
</feature>
<evidence type="ECO:0000313" key="4">
    <source>
        <dbReference type="Proteomes" id="UP001595923"/>
    </source>
</evidence>
<comment type="caution">
    <text evidence="3">The sequence shown here is derived from an EMBL/GenBank/DDBJ whole genome shotgun (WGS) entry which is preliminary data.</text>
</comment>
<feature type="compositionally biased region" description="Gly residues" evidence="1">
    <location>
        <begin position="296"/>
        <end position="317"/>
    </location>
</feature>
<feature type="transmembrane region" description="Helical" evidence="2">
    <location>
        <begin position="59"/>
        <end position="82"/>
    </location>
</feature>
<feature type="transmembrane region" description="Helical" evidence="2">
    <location>
        <begin position="379"/>
        <end position="410"/>
    </location>
</feature>
<feature type="transmembrane region" description="Helical" evidence="2">
    <location>
        <begin position="113"/>
        <end position="137"/>
    </location>
</feature>
<keyword evidence="2" id="KW-0472">Membrane</keyword>
<feature type="transmembrane region" description="Helical" evidence="2">
    <location>
        <begin position="183"/>
        <end position="202"/>
    </location>
</feature>
<evidence type="ECO:0000256" key="2">
    <source>
        <dbReference type="SAM" id="Phobius"/>
    </source>
</evidence>
<keyword evidence="2" id="KW-0812">Transmembrane</keyword>
<organism evidence="3 4">
    <name type="scientific">Nocardiopsis mangrovi</name>
    <dbReference type="NCBI Taxonomy" id="1179818"/>
    <lineage>
        <taxon>Bacteria</taxon>
        <taxon>Bacillati</taxon>
        <taxon>Actinomycetota</taxon>
        <taxon>Actinomycetes</taxon>
        <taxon>Streptosporangiales</taxon>
        <taxon>Nocardiopsidaceae</taxon>
        <taxon>Nocardiopsis</taxon>
    </lineage>
</organism>
<sequence length="560" mass="57138">MSPRALAALALADVRDRVRRPAFLFILLAAAALGYLAAPPASAGYTMMKFGAFRGVYDSGYIGVMFALVSALWLSLCGFYAVKNAIGRDAATGVGEILAATPMRTSGYLFGKFLSNFLVLAAMAGIMALMGLGMQLLRGESAEIDPVALVLPFLLLCLPVLAISGAAALLFESVPLLRGGVGNIVWFFTFLTGYVASGLSGFDEIGADMSADLLAQHPDAGSTEFSLGITGEDGGLGVFHWSGLEVAPGLLTTPIVHLLAAVLLALLPVLWFGRFDPARGPSPAARRTIAFPRGPFPGGGSPGDGYPGGILPGGAATGGAPADGLSGTAADGPAHFDPPSGTAAFAGSGPPSAGVVRGGAFGRLLAGELRLLLKGRSPWWWLGLAGLTAVALFVPVGGGLGVVLLLAWIWPVLIWSRLGTQAREHRVDTLLDAGPARGRRPVAEWAAGVAVAAITGAGPLARMAVEADAAGVAAWAAGAAFIPALALLLGSATRGARLFQLVYLALWYAILNSVAAADVMGAVRDTALRPAGPHPLAVLAAAAVLLGAALLVDRLRHARR</sequence>
<evidence type="ECO:0000313" key="3">
    <source>
        <dbReference type="EMBL" id="MFC4561078.1"/>
    </source>
</evidence>
<name>A0ABV9DRR6_9ACTN</name>
<reference evidence="4" key="1">
    <citation type="journal article" date="2019" name="Int. J. Syst. Evol. Microbiol.">
        <title>The Global Catalogue of Microorganisms (GCM) 10K type strain sequencing project: providing services to taxonomists for standard genome sequencing and annotation.</title>
        <authorList>
            <consortium name="The Broad Institute Genomics Platform"/>
            <consortium name="The Broad Institute Genome Sequencing Center for Infectious Disease"/>
            <person name="Wu L."/>
            <person name="Ma J."/>
        </authorList>
    </citation>
    <scope>NUCLEOTIDE SEQUENCE [LARGE SCALE GENOMIC DNA]</scope>
    <source>
        <strain evidence="4">XZYJ18</strain>
    </source>
</reference>
<dbReference type="EMBL" id="JBHSFQ010000003">
    <property type="protein sequence ID" value="MFC4561078.1"/>
    <property type="molecule type" value="Genomic_DNA"/>
</dbReference>
<keyword evidence="4" id="KW-1185">Reference proteome</keyword>
<feature type="region of interest" description="Disordered" evidence="1">
    <location>
        <begin position="293"/>
        <end position="348"/>
    </location>
</feature>
<gene>
    <name evidence="3" type="ORF">ACFO4E_04325</name>
</gene>
<evidence type="ECO:0008006" key="5">
    <source>
        <dbReference type="Google" id="ProtNLM"/>
    </source>
</evidence>
<accession>A0ABV9DRR6</accession>
<keyword evidence="2" id="KW-1133">Transmembrane helix</keyword>
<protein>
    <recommendedName>
        <fullName evidence="5">ABC transporter permease</fullName>
    </recommendedName>
</protein>
<feature type="compositionally biased region" description="Low complexity" evidence="1">
    <location>
        <begin position="338"/>
        <end position="348"/>
    </location>
</feature>
<dbReference type="RefSeq" id="WP_378571700.1">
    <property type="nucleotide sequence ID" value="NZ_JBHSFQ010000003.1"/>
</dbReference>
<feature type="transmembrane region" description="Helical" evidence="2">
    <location>
        <begin position="535"/>
        <end position="552"/>
    </location>
</feature>
<evidence type="ECO:0000256" key="1">
    <source>
        <dbReference type="SAM" id="MobiDB-lite"/>
    </source>
</evidence>
<proteinExistence type="predicted"/>
<feature type="transmembrane region" description="Helical" evidence="2">
    <location>
        <begin position="149"/>
        <end position="171"/>
    </location>
</feature>
<feature type="transmembrane region" description="Helical" evidence="2">
    <location>
        <begin position="255"/>
        <end position="273"/>
    </location>
</feature>